<keyword evidence="4 16" id="KW-0813">Transport</keyword>
<comment type="function">
    <text evidence="14">Part of the ATP-driven transport system AdcABC for zinc. Required for transformability.</text>
</comment>
<dbReference type="GO" id="GO:0006829">
    <property type="term" value="P:zinc ion transport"/>
    <property type="evidence" value="ECO:0007669"/>
    <property type="project" value="UniProtKB-KW"/>
</dbReference>
<gene>
    <name evidence="19" type="ORF">HMPREF9626_1664</name>
</gene>
<comment type="similarity">
    <text evidence="2">Belongs to the ABC transporter superfamily.</text>
</comment>
<dbReference type="GO" id="GO:0043190">
    <property type="term" value="C:ATP-binding cassette (ABC) transporter complex"/>
    <property type="evidence" value="ECO:0007669"/>
    <property type="project" value="InterPro"/>
</dbReference>
<evidence type="ECO:0000256" key="15">
    <source>
        <dbReference type="ARBA" id="ARBA00072381"/>
    </source>
</evidence>
<proteinExistence type="inferred from homology"/>
<dbReference type="Gene3D" id="1.10.3470.10">
    <property type="entry name" value="ABC transporter involved in vitamin B12 uptake, BtuC"/>
    <property type="match status" value="1"/>
</dbReference>
<dbReference type="InterPro" id="IPR003439">
    <property type="entry name" value="ABC_transporter-like_ATP-bd"/>
</dbReference>
<sequence>MRYITVSNLSFYYDREPVLEGINYYLDSGEFVTLTGENGAAKSTLIKASLGILQPKVGTVEISKTNVKGKKLRIAYLPQQIASFNAGFPSTVYEFVKSGRYPRKGWFRKLNEHDEKHILKSLESVGMLEFKDRAIGSLSGGQKQRAVIARMFASDPDIFVLDEPTTGMDATTKSDFYELMHHSAHHHQKSVLMITHDPEEVNQFADRNIHLVRDQSSPWRCFNVHDTEGEVTMLDLFQYDFMQRALLAMVAMSLFSPVLGIFLILRRQSLMSDTLSHVSLAGVAFGLFLGISPTLSTMIIVIIAAVFLEYLRTLFKDFMEIGTAILMSTGLALALVLMRGGGKSSMSLDQYLFGSTLTITDEQVIALFVIAFVVLVLTALFLRPMYILTFDEDTAFVDGLPVRTMSILFNVVTGVAIALMIPAAGSLLVSTIMVLPASIALKLGKNFRGVMLIAVIIGFIGMFSGLILSYIADTPASASITLLFVALFLLVNLGSRLRK</sequence>
<dbReference type="GO" id="GO:0030420">
    <property type="term" value="P:establishment of competence for transformation"/>
    <property type="evidence" value="ECO:0007669"/>
    <property type="project" value="UniProtKB-KW"/>
</dbReference>
<evidence type="ECO:0000256" key="17">
    <source>
        <dbReference type="SAM" id="Phobius"/>
    </source>
</evidence>
<organism evidence="19 20">
    <name type="scientific">Streptococcus parasanguinis F0405</name>
    <dbReference type="NCBI Taxonomy" id="905067"/>
    <lineage>
        <taxon>Bacteria</taxon>
        <taxon>Bacillati</taxon>
        <taxon>Bacillota</taxon>
        <taxon>Bacilli</taxon>
        <taxon>Lactobacillales</taxon>
        <taxon>Streptococcaceae</taxon>
        <taxon>Streptococcus</taxon>
    </lineage>
</organism>
<evidence type="ECO:0000256" key="12">
    <source>
        <dbReference type="ARBA" id="ARBA00023136"/>
    </source>
</evidence>
<evidence type="ECO:0000313" key="20">
    <source>
        <dbReference type="Proteomes" id="UP000003812"/>
    </source>
</evidence>
<dbReference type="PANTHER" id="PTHR42734">
    <property type="entry name" value="METAL TRANSPORT SYSTEM ATP-BINDING PROTEIN TM_0124-RELATED"/>
    <property type="match status" value="1"/>
</dbReference>
<feature type="transmembrane region" description="Helical" evidence="17">
    <location>
        <begin position="478"/>
        <end position="495"/>
    </location>
</feature>
<dbReference type="InterPro" id="IPR017871">
    <property type="entry name" value="ABC_transporter-like_CS"/>
</dbReference>
<feature type="transmembrane region" description="Helical" evidence="17">
    <location>
        <begin position="449"/>
        <end position="472"/>
    </location>
</feature>
<evidence type="ECO:0000313" key="19">
    <source>
        <dbReference type="EMBL" id="EFQ54755.1"/>
    </source>
</evidence>
<dbReference type="Gene3D" id="3.40.50.300">
    <property type="entry name" value="P-loop containing nucleotide triphosphate hydrolases"/>
    <property type="match status" value="1"/>
</dbReference>
<dbReference type="CDD" id="cd03235">
    <property type="entry name" value="ABC_Metallic_Cations"/>
    <property type="match status" value="1"/>
</dbReference>
<keyword evidence="5 16" id="KW-0812">Transmembrane</keyword>
<dbReference type="SMART" id="SM00382">
    <property type="entry name" value="AAA"/>
    <property type="match status" value="1"/>
</dbReference>
<name>E3CEU7_STRPA</name>
<dbReference type="PROSITE" id="PS50893">
    <property type="entry name" value="ABC_TRANSPORTER_2"/>
    <property type="match status" value="1"/>
</dbReference>
<accession>E3CEU7</accession>
<evidence type="ECO:0000256" key="8">
    <source>
        <dbReference type="ARBA" id="ARBA00022840"/>
    </source>
</evidence>
<keyword evidence="9" id="KW-0864">Zinc transport</keyword>
<feature type="transmembrane region" description="Helical" evidence="17">
    <location>
        <begin position="277"/>
        <end position="306"/>
    </location>
</feature>
<keyword evidence="13" id="KW-0178">Competence</keyword>
<evidence type="ECO:0000256" key="2">
    <source>
        <dbReference type="ARBA" id="ARBA00005417"/>
    </source>
</evidence>
<evidence type="ECO:0000256" key="13">
    <source>
        <dbReference type="ARBA" id="ARBA00023287"/>
    </source>
</evidence>
<evidence type="ECO:0000256" key="14">
    <source>
        <dbReference type="ARBA" id="ARBA00056514"/>
    </source>
</evidence>
<dbReference type="FunFam" id="3.40.50.300:FF:001378">
    <property type="entry name" value="Zinc ABC transporter, ATP-binding protein"/>
    <property type="match status" value="1"/>
</dbReference>
<evidence type="ECO:0000256" key="3">
    <source>
        <dbReference type="ARBA" id="ARBA00008034"/>
    </source>
</evidence>
<comment type="caution">
    <text evidence="19">The sequence shown here is derived from an EMBL/GenBank/DDBJ whole genome shotgun (WGS) entry which is preliminary data.</text>
</comment>
<feature type="transmembrane region" description="Helical" evidence="17">
    <location>
        <begin position="364"/>
        <end position="387"/>
    </location>
</feature>
<dbReference type="SUPFAM" id="SSF81345">
    <property type="entry name" value="ABC transporter involved in vitamin B12 uptake, BtuC"/>
    <property type="match status" value="1"/>
</dbReference>
<dbReference type="Pfam" id="PF00005">
    <property type="entry name" value="ABC_tran"/>
    <property type="match status" value="1"/>
</dbReference>
<dbReference type="InterPro" id="IPR037294">
    <property type="entry name" value="ABC_BtuC-like"/>
</dbReference>
<dbReference type="InterPro" id="IPR027417">
    <property type="entry name" value="P-loop_NTPase"/>
</dbReference>
<dbReference type="InterPro" id="IPR001626">
    <property type="entry name" value="ABC_TroCD"/>
</dbReference>
<dbReference type="EMBL" id="AEKM01000012">
    <property type="protein sequence ID" value="EFQ54755.1"/>
    <property type="molecule type" value="Genomic_DNA"/>
</dbReference>
<protein>
    <recommendedName>
        <fullName evidence="15">Zinc transport system ATP-binding protein AdcC</fullName>
    </recommendedName>
</protein>
<dbReference type="SUPFAM" id="SSF52540">
    <property type="entry name" value="P-loop containing nucleoside triphosphate hydrolases"/>
    <property type="match status" value="1"/>
</dbReference>
<reference evidence="19 20" key="1">
    <citation type="submission" date="2010-10" db="EMBL/GenBank/DDBJ databases">
        <authorList>
            <person name="Durkin A.S."/>
            <person name="Madupu R."/>
            <person name="Torralba M."/>
            <person name="Gillis M."/>
            <person name="Methe B."/>
            <person name="Sutton G."/>
            <person name="Nelson K.E."/>
        </authorList>
    </citation>
    <scope>NUCLEOTIDE SEQUENCE [LARGE SCALE GENOMIC DNA]</scope>
    <source>
        <strain evidence="19 20">F0405</strain>
    </source>
</reference>
<keyword evidence="7" id="KW-0862">Zinc</keyword>
<keyword evidence="6" id="KW-0547">Nucleotide-binding</keyword>
<evidence type="ECO:0000256" key="7">
    <source>
        <dbReference type="ARBA" id="ARBA00022833"/>
    </source>
</evidence>
<comment type="subcellular location">
    <subcellularLocation>
        <location evidence="16">Cell membrane</location>
        <topology evidence="16">Multi-pass membrane protein</topology>
    </subcellularLocation>
    <subcellularLocation>
        <location evidence="1">Membrane</location>
        <topology evidence="1">Multi-pass membrane protein</topology>
    </subcellularLocation>
</comment>
<keyword evidence="8 19" id="KW-0067">ATP-binding</keyword>
<evidence type="ECO:0000256" key="4">
    <source>
        <dbReference type="ARBA" id="ARBA00022448"/>
    </source>
</evidence>
<feature type="transmembrane region" description="Helical" evidence="17">
    <location>
        <begin position="407"/>
        <end position="437"/>
    </location>
</feature>
<dbReference type="PROSITE" id="PS00211">
    <property type="entry name" value="ABC_TRANSPORTER_1"/>
    <property type="match status" value="1"/>
</dbReference>
<dbReference type="PANTHER" id="PTHR42734:SF4">
    <property type="entry name" value="HIGH-AFFINITY ZINC UPTAKE SYSTEM ATP-BINDING PROTEIN ZNUC"/>
    <property type="match status" value="1"/>
</dbReference>
<evidence type="ECO:0000256" key="9">
    <source>
        <dbReference type="ARBA" id="ARBA00022906"/>
    </source>
</evidence>
<evidence type="ECO:0000256" key="11">
    <source>
        <dbReference type="ARBA" id="ARBA00023065"/>
    </source>
</evidence>
<comment type="similarity">
    <text evidence="3 16">Belongs to the ABC-3 integral membrane protein family.</text>
</comment>
<feature type="transmembrane region" description="Helical" evidence="17">
    <location>
        <begin position="245"/>
        <end position="265"/>
    </location>
</feature>
<dbReference type="GO" id="GO:0005524">
    <property type="term" value="F:ATP binding"/>
    <property type="evidence" value="ECO:0007669"/>
    <property type="project" value="UniProtKB-KW"/>
</dbReference>
<dbReference type="AlphaFoldDB" id="E3CEU7"/>
<dbReference type="InterPro" id="IPR003593">
    <property type="entry name" value="AAA+_ATPase"/>
</dbReference>
<dbReference type="GO" id="GO:0055085">
    <property type="term" value="P:transmembrane transport"/>
    <property type="evidence" value="ECO:0007669"/>
    <property type="project" value="InterPro"/>
</dbReference>
<dbReference type="GO" id="GO:0016887">
    <property type="term" value="F:ATP hydrolysis activity"/>
    <property type="evidence" value="ECO:0007669"/>
    <property type="project" value="InterPro"/>
</dbReference>
<evidence type="ECO:0000256" key="16">
    <source>
        <dbReference type="RuleBase" id="RU003943"/>
    </source>
</evidence>
<dbReference type="InterPro" id="IPR050153">
    <property type="entry name" value="Metal_Ion_Import_ABC"/>
</dbReference>
<evidence type="ECO:0000256" key="5">
    <source>
        <dbReference type="ARBA" id="ARBA00022692"/>
    </source>
</evidence>
<keyword evidence="11" id="KW-0406">Ion transport</keyword>
<dbReference type="Proteomes" id="UP000003812">
    <property type="component" value="Unassembled WGS sequence"/>
</dbReference>
<dbReference type="Pfam" id="PF00950">
    <property type="entry name" value="ABC-3"/>
    <property type="match status" value="1"/>
</dbReference>
<dbReference type="FunFam" id="1.10.3470.10:FF:000008">
    <property type="entry name" value="Zinc ABC transporter, permease protein"/>
    <property type="match status" value="1"/>
</dbReference>
<feature type="domain" description="ABC transporter" evidence="18">
    <location>
        <begin position="4"/>
        <end position="238"/>
    </location>
</feature>
<evidence type="ECO:0000256" key="1">
    <source>
        <dbReference type="ARBA" id="ARBA00004141"/>
    </source>
</evidence>
<keyword evidence="10 17" id="KW-1133">Transmembrane helix</keyword>
<evidence type="ECO:0000259" key="18">
    <source>
        <dbReference type="PROSITE" id="PS50893"/>
    </source>
</evidence>
<evidence type="ECO:0000256" key="6">
    <source>
        <dbReference type="ARBA" id="ARBA00022741"/>
    </source>
</evidence>
<feature type="transmembrane region" description="Helical" evidence="17">
    <location>
        <begin position="318"/>
        <end position="338"/>
    </location>
</feature>
<keyword evidence="12 17" id="KW-0472">Membrane</keyword>
<evidence type="ECO:0000256" key="10">
    <source>
        <dbReference type="ARBA" id="ARBA00022989"/>
    </source>
</evidence>
<dbReference type="CDD" id="cd06550">
    <property type="entry name" value="TM_ABC_iron-siderophores_like"/>
    <property type="match status" value="1"/>
</dbReference>